<evidence type="ECO:0000256" key="2">
    <source>
        <dbReference type="ARBA" id="ARBA00005582"/>
    </source>
</evidence>
<keyword evidence="7" id="KW-0378">Hydrolase</keyword>
<evidence type="ECO:0000256" key="12">
    <source>
        <dbReference type="ARBA" id="ARBA00038905"/>
    </source>
</evidence>
<dbReference type="InterPro" id="IPR015797">
    <property type="entry name" value="NUDIX_hydrolase-like_dom_sf"/>
</dbReference>
<dbReference type="EC" id="3.6.1.55" evidence="12"/>
<accession>A0ABT1X644</accession>
<evidence type="ECO:0000256" key="13">
    <source>
        <dbReference type="ARBA" id="ARBA00040794"/>
    </source>
</evidence>
<evidence type="ECO:0000256" key="1">
    <source>
        <dbReference type="ARBA" id="ARBA00001946"/>
    </source>
</evidence>
<dbReference type="InterPro" id="IPR047127">
    <property type="entry name" value="MutT-like"/>
</dbReference>
<comment type="similarity">
    <text evidence="2">Belongs to the Nudix hydrolase family.</text>
</comment>
<evidence type="ECO:0000256" key="9">
    <source>
        <dbReference type="ARBA" id="ARBA00023204"/>
    </source>
</evidence>
<evidence type="ECO:0000256" key="3">
    <source>
        <dbReference type="ARBA" id="ARBA00022457"/>
    </source>
</evidence>
<comment type="cofactor">
    <cofactor evidence="1">
        <name>Mg(2+)</name>
        <dbReference type="ChEBI" id="CHEBI:18420"/>
    </cofactor>
</comment>
<comment type="caution">
    <text evidence="19">The sequence shown here is derived from an EMBL/GenBank/DDBJ whole genome shotgun (WGS) entry which is preliminary data.</text>
</comment>
<keyword evidence="3" id="KW-0515">Mutator protein</keyword>
<dbReference type="PROSITE" id="PS00893">
    <property type="entry name" value="NUDIX_BOX"/>
    <property type="match status" value="1"/>
</dbReference>
<keyword evidence="8" id="KW-0460">Magnesium</keyword>
<dbReference type="NCBIfam" id="TIGR00586">
    <property type="entry name" value="mutt"/>
    <property type="match status" value="1"/>
</dbReference>
<dbReference type="PANTHER" id="PTHR47707:SF1">
    <property type="entry name" value="NUDIX HYDROLASE FAMILY PROTEIN"/>
    <property type="match status" value="1"/>
</dbReference>
<dbReference type="InterPro" id="IPR020476">
    <property type="entry name" value="Nudix_hydrolase"/>
</dbReference>
<dbReference type="InterPro" id="IPR000086">
    <property type="entry name" value="NUDIX_hydrolase_dom"/>
</dbReference>
<dbReference type="SUPFAM" id="SSF55811">
    <property type="entry name" value="Nudix"/>
    <property type="match status" value="1"/>
</dbReference>
<dbReference type="Pfam" id="PF14815">
    <property type="entry name" value="NUDIX_4"/>
    <property type="match status" value="1"/>
</dbReference>
<reference evidence="19 20" key="1">
    <citation type="submission" date="2022-06" db="EMBL/GenBank/DDBJ databases">
        <title>Roseomonas CN29.</title>
        <authorList>
            <person name="Cheng Y."/>
            <person name="He X."/>
        </authorList>
    </citation>
    <scope>NUCLEOTIDE SEQUENCE [LARGE SCALE GENOMIC DNA]</scope>
    <source>
        <strain evidence="19 20">CN29</strain>
    </source>
</reference>
<dbReference type="PANTHER" id="PTHR47707">
    <property type="entry name" value="8-OXO-DGTP DIPHOSPHATASE"/>
    <property type="match status" value="1"/>
</dbReference>
<keyword evidence="4" id="KW-0235">DNA replication</keyword>
<keyword evidence="20" id="KW-1185">Reference proteome</keyword>
<evidence type="ECO:0000256" key="5">
    <source>
        <dbReference type="ARBA" id="ARBA00022723"/>
    </source>
</evidence>
<dbReference type="EMBL" id="JANJOU010000013">
    <property type="protein sequence ID" value="MCR0983573.1"/>
    <property type="molecule type" value="Genomic_DNA"/>
</dbReference>
<comment type="catalytic activity">
    <reaction evidence="10">
        <text>8-oxo-dGTP + H2O = 8-oxo-dGMP + diphosphate + H(+)</text>
        <dbReference type="Rhea" id="RHEA:31575"/>
        <dbReference type="ChEBI" id="CHEBI:15377"/>
        <dbReference type="ChEBI" id="CHEBI:15378"/>
        <dbReference type="ChEBI" id="CHEBI:33019"/>
        <dbReference type="ChEBI" id="CHEBI:63224"/>
        <dbReference type="ChEBI" id="CHEBI:77896"/>
        <dbReference type="EC" id="3.6.1.55"/>
    </reaction>
</comment>
<dbReference type="InterPro" id="IPR029119">
    <property type="entry name" value="MutY_C"/>
</dbReference>
<evidence type="ECO:0000256" key="10">
    <source>
        <dbReference type="ARBA" id="ARBA00035861"/>
    </source>
</evidence>
<evidence type="ECO:0000256" key="7">
    <source>
        <dbReference type="ARBA" id="ARBA00022801"/>
    </source>
</evidence>
<dbReference type="InterPro" id="IPR020084">
    <property type="entry name" value="NUDIX_hydrolase_CS"/>
</dbReference>
<sequence length="180" mass="19344">MAEQDFTARNARLPVRRFRAGRAELSAAPETPPQPEAPADAAPAAAPGAKLLLVAACALIDSDGRVLLARRPEGKPMAGLWEFPGGKLAPGETPEDALIRELHEELGIDVSAACLAPFAFASHPLDGKHLLMPLYLCRRWNGTVEGREGQALAWVRPNKLADYAMPPADKPLVALLRDFL</sequence>
<feature type="domain" description="Nudix hydrolase" evidence="18">
    <location>
        <begin position="50"/>
        <end position="178"/>
    </location>
</feature>
<dbReference type="PRINTS" id="PR00502">
    <property type="entry name" value="NUDIXFAMILY"/>
</dbReference>
<dbReference type="Gene3D" id="3.90.79.10">
    <property type="entry name" value="Nucleoside Triphosphate Pyrophosphohydrolase"/>
    <property type="match status" value="1"/>
</dbReference>
<dbReference type="PROSITE" id="PS51462">
    <property type="entry name" value="NUDIX"/>
    <property type="match status" value="1"/>
</dbReference>
<evidence type="ECO:0000256" key="11">
    <source>
        <dbReference type="ARBA" id="ARBA00036904"/>
    </source>
</evidence>
<dbReference type="InterPro" id="IPR003561">
    <property type="entry name" value="Mutator_MutT"/>
</dbReference>
<dbReference type="Proteomes" id="UP001524642">
    <property type="component" value="Unassembled WGS sequence"/>
</dbReference>
<keyword evidence="6" id="KW-0227">DNA damage</keyword>
<evidence type="ECO:0000256" key="17">
    <source>
        <dbReference type="SAM" id="MobiDB-lite"/>
    </source>
</evidence>
<evidence type="ECO:0000313" key="19">
    <source>
        <dbReference type="EMBL" id="MCR0983573.1"/>
    </source>
</evidence>
<name>A0ABT1X644_9PROT</name>
<feature type="region of interest" description="Disordered" evidence="17">
    <location>
        <begin position="21"/>
        <end position="43"/>
    </location>
</feature>
<comment type="catalytic activity">
    <reaction evidence="11">
        <text>8-oxo-GTP + H2O = 8-oxo-GMP + diphosphate + H(+)</text>
        <dbReference type="Rhea" id="RHEA:67616"/>
        <dbReference type="ChEBI" id="CHEBI:15377"/>
        <dbReference type="ChEBI" id="CHEBI:15378"/>
        <dbReference type="ChEBI" id="CHEBI:33019"/>
        <dbReference type="ChEBI" id="CHEBI:143553"/>
        <dbReference type="ChEBI" id="CHEBI:145694"/>
    </reaction>
</comment>
<protein>
    <recommendedName>
        <fullName evidence="13">8-oxo-dGTP diphosphatase</fullName>
        <ecNumber evidence="12">3.6.1.55</ecNumber>
    </recommendedName>
    <alternativeName>
        <fullName evidence="16">7,8-dihydro-8-oxoguanine-triphosphatase</fullName>
    </alternativeName>
    <alternativeName>
        <fullName evidence="15">Mutator protein MutT</fullName>
    </alternativeName>
    <alternativeName>
        <fullName evidence="14">dGTP pyrophosphohydrolase</fullName>
    </alternativeName>
</protein>
<organism evidence="19 20">
    <name type="scientific">Roseomonas populi</name>
    <dbReference type="NCBI Taxonomy" id="3121582"/>
    <lineage>
        <taxon>Bacteria</taxon>
        <taxon>Pseudomonadati</taxon>
        <taxon>Pseudomonadota</taxon>
        <taxon>Alphaproteobacteria</taxon>
        <taxon>Acetobacterales</taxon>
        <taxon>Roseomonadaceae</taxon>
        <taxon>Roseomonas</taxon>
    </lineage>
</organism>
<evidence type="ECO:0000256" key="16">
    <source>
        <dbReference type="ARBA" id="ARBA00042798"/>
    </source>
</evidence>
<gene>
    <name evidence="19" type="primary">mutT</name>
    <name evidence="19" type="ORF">NRP21_16070</name>
</gene>
<evidence type="ECO:0000313" key="20">
    <source>
        <dbReference type="Proteomes" id="UP001524642"/>
    </source>
</evidence>
<keyword evidence="5" id="KW-0479">Metal-binding</keyword>
<evidence type="ECO:0000259" key="18">
    <source>
        <dbReference type="PROSITE" id="PS51462"/>
    </source>
</evidence>
<evidence type="ECO:0000256" key="15">
    <source>
        <dbReference type="ARBA" id="ARBA00041979"/>
    </source>
</evidence>
<evidence type="ECO:0000256" key="4">
    <source>
        <dbReference type="ARBA" id="ARBA00022705"/>
    </source>
</evidence>
<keyword evidence="9" id="KW-0234">DNA repair</keyword>
<evidence type="ECO:0000256" key="8">
    <source>
        <dbReference type="ARBA" id="ARBA00022842"/>
    </source>
</evidence>
<evidence type="ECO:0000256" key="6">
    <source>
        <dbReference type="ARBA" id="ARBA00022763"/>
    </source>
</evidence>
<proteinExistence type="inferred from homology"/>
<evidence type="ECO:0000256" key="14">
    <source>
        <dbReference type="ARBA" id="ARBA00041592"/>
    </source>
</evidence>
<dbReference type="CDD" id="cd03425">
    <property type="entry name" value="NUDIX_MutT_NudA_like"/>
    <property type="match status" value="1"/>
</dbReference>